<organism evidence="2 3">
    <name type="scientific">Holdemanella biformis</name>
    <dbReference type="NCBI Taxonomy" id="1735"/>
    <lineage>
        <taxon>Bacteria</taxon>
        <taxon>Bacillati</taxon>
        <taxon>Bacillota</taxon>
        <taxon>Erysipelotrichia</taxon>
        <taxon>Erysipelotrichales</taxon>
        <taxon>Erysipelotrichaceae</taxon>
        <taxon>Holdemanella</taxon>
    </lineage>
</organism>
<dbReference type="Gene3D" id="3.90.550.10">
    <property type="entry name" value="Spore Coat Polysaccharide Biosynthesis Protein SpsA, Chain A"/>
    <property type="match status" value="1"/>
</dbReference>
<keyword evidence="2" id="KW-0808">Transferase</keyword>
<dbReference type="AlphaFoldDB" id="A0A412J5J7"/>
<dbReference type="CDD" id="cd00761">
    <property type="entry name" value="Glyco_tranf_GTA_type"/>
    <property type="match status" value="1"/>
</dbReference>
<evidence type="ECO:0000313" key="2">
    <source>
        <dbReference type="EMBL" id="RGS47534.1"/>
    </source>
</evidence>
<accession>A0A412J5J7</accession>
<dbReference type="InterPro" id="IPR029044">
    <property type="entry name" value="Nucleotide-diphossugar_trans"/>
</dbReference>
<dbReference type="InterPro" id="IPR001173">
    <property type="entry name" value="Glyco_trans_2-like"/>
</dbReference>
<comment type="caution">
    <text evidence="2">The sequence shown here is derived from an EMBL/GenBank/DDBJ whole genome shotgun (WGS) entry which is preliminary data.</text>
</comment>
<sequence>MGKGGEYKMSVEILMSCMYQNDFSIVKKSNIQSDAIIVNQTNIDKVEIKEYDFGIVKMISTTERGLSKSRNMALKNSTADFCVICDDDEVLTDNYVEMVEEAYNQTNADVIVFNIKSMNINFRPQEKFFEKITKINKYKSYSSVHVTFRRKIVNDNALSFNSYFGSGSGFYSMAEDSLFFDDLHKCTDKIYTYPGIIAELYSKDSTWFKGFNKKYFYDTGAFLYAWKPKMVHLLKWYYVIRLFKKTELSVPEITKQLNRGIKGYKNKEIYKE</sequence>
<proteinExistence type="predicted"/>
<dbReference type="GO" id="GO:0016740">
    <property type="term" value="F:transferase activity"/>
    <property type="evidence" value="ECO:0007669"/>
    <property type="project" value="UniProtKB-KW"/>
</dbReference>
<reference evidence="2 3" key="1">
    <citation type="submission" date="2018-08" db="EMBL/GenBank/DDBJ databases">
        <title>A genome reference for cultivated species of the human gut microbiota.</title>
        <authorList>
            <person name="Zou Y."/>
            <person name="Xue W."/>
            <person name="Luo G."/>
        </authorList>
    </citation>
    <scope>NUCLEOTIDE SEQUENCE [LARGE SCALE GENOMIC DNA]</scope>
    <source>
        <strain evidence="2 3">AF22-10AC</strain>
    </source>
</reference>
<dbReference type="SUPFAM" id="SSF53448">
    <property type="entry name" value="Nucleotide-diphospho-sugar transferases"/>
    <property type="match status" value="1"/>
</dbReference>
<evidence type="ECO:0000313" key="3">
    <source>
        <dbReference type="Proteomes" id="UP000285274"/>
    </source>
</evidence>
<evidence type="ECO:0000259" key="1">
    <source>
        <dbReference type="Pfam" id="PF00535"/>
    </source>
</evidence>
<dbReference type="Pfam" id="PF00535">
    <property type="entry name" value="Glycos_transf_2"/>
    <property type="match status" value="1"/>
</dbReference>
<name>A0A412J5J7_9FIRM</name>
<gene>
    <name evidence="2" type="ORF">DWX92_04210</name>
</gene>
<feature type="domain" description="Glycosyltransferase 2-like" evidence="1">
    <location>
        <begin position="48"/>
        <end position="127"/>
    </location>
</feature>
<protein>
    <submittedName>
        <fullName evidence="2">Glycosyltransferase</fullName>
    </submittedName>
</protein>
<dbReference type="Proteomes" id="UP000285274">
    <property type="component" value="Unassembled WGS sequence"/>
</dbReference>
<dbReference type="EMBL" id="QRVM01000012">
    <property type="protein sequence ID" value="RGS47534.1"/>
    <property type="molecule type" value="Genomic_DNA"/>
</dbReference>